<dbReference type="SUPFAM" id="SSF48208">
    <property type="entry name" value="Six-hairpin glycosidases"/>
    <property type="match status" value="1"/>
</dbReference>
<feature type="chain" id="PRO_5002222693" description="Mannan endo-1,6-alpha-mannosidase" evidence="1">
    <location>
        <begin position="25"/>
        <end position="400"/>
    </location>
</feature>
<dbReference type="PANTHER" id="PTHR47791">
    <property type="entry name" value="MEIOTICALLY UP-REGULATED GENE 191 PROTEIN"/>
    <property type="match status" value="1"/>
</dbReference>
<organism evidence="2 3">
    <name type="scientific">Laccaria amethystina LaAM-08-1</name>
    <dbReference type="NCBI Taxonomy" id="1095629"/>
    <lineage>
        <taxon>Eukaryota</taxon>
        <taxon>Fungi</taxon>
        <taxon>Dikarya</taxon>
        <taxon>Basidiomycota</taxon>
        <taxon>Agaricomycotina</taxon>
        <taxon>Agaricomycetes</taxon>
        <taxon>Agaricomycetidae</taxon>
        <taxon>Agaricales</taxon>
        <taxon>Agaricineae</taxon>
        <taxon>Hydnangiaceae</taxon>
        <taxon>Laccaria</taxon>
    </lineage>
</organism>
<evidence type="ECO:0000313" key="3">
    <source>
        <dbReference type="Proteomes" id="UP000054477"/>
    </source>
</evidence>
<dbReference type="HOGENOM" id="CLU_030049_2_0_1"/>
<name>A0A0C9X777_9AGAR</name>
<feature type="signal peptide" evidence="1">
    <location>
        <begin position="1"/>
        <end position="24"/>
    </location>
</feature>
<dbReference type="Pfam" id="PF03663">
    <property type="entry name" value="Glyco_hydro_76"/>
    <property type="match status" value="1"/>
</dbReference>
<sequence>MPPPTGGHILFIHVLSLLLSFVSAQDLSVPTSWRKPSTSRPLSERISISQDAINSILPQLDSATAEFNGIGYWQAGNVWTAIANHDYFVGTDKNKALVVNNLNTAFKLNAHYDKYGYNDDALWWAQGALSGYRAYKDQNLLSHAVDTWNEVTNYVITEADAQSQKQPKKNFAIASTCNGATMAGGVFWRPTADDQGINSITTGLYLSTSAFLAEITGDPKYTKAAVLSAQWIKAHNINADGIILDSVNGHDCTRSPSNWLFTYNSGKFIEGLSVLASVTKDSQWIDLMVHTVAAAVKSSAWQGSDGIITEGASTTSNNDGVGFKAIFIRGLYEAFSRNPRNANLRVLLRSYVDVQYNALLDLAANKSTYSSSWHGPPQAFTTWGQLASLDVLGSAIRINS</sequence>
<gene>
    <name evidence="2" type="ORF">K443DRAFT_685378</name>
</gene>
<dbReference type="GO" id="GO:0005975">
    <property type="term" value="P:carbohydrate metabolic process"/>
    <property type="evidence" value="ECO:0007669"/>
    <property type="project" value="InterPro"/>
</dbReference>
<dbReference type="OrthoDB" id="9984024at2759"/>
<dbReference type="InterPro" id="IPR008928">
    <property type="entry name" value="6-hairpin_glycosidase_sf"/>
</dbReference>
<keyword evidence="1" id="KW-0732">Signal</keyword>
<reference evidence="3" key="2">
    <citation type="submission" date="2015-01" db="EMBL/GenBank/DDBJ databases">
        <title>Evolutionary Origins and Diversification of the Mycorrhizal Mutualists.</title>
        <authorList>
            <consortium name="DOE Joint Genome Institute"/>
            <consortium name="Mycorrhizal Genomics Consortium"/>
            <person name="Kohler A."/>
            <person name="Kuo A."/>
            <person name="Nagy L.G."/>
            <person name="Floudas D."/>
            <person name="Copeland A."/>
            <person name="Barry K.W."/>
            <person name="Cichocki N."/>
            <person name="Veneault-Fourrey C."/>
            <person name="LaButti K."/>
            <person name="Lindquist E.A."/>
            <person name="Lipzen A."/>
            <person name="Lundell T."/>
            <person name="Morin E."/>
            <person name="Murat C."/>
            <person name="Riley R."/>
            <person name="Ohm R."/>
            <person name="Sun H."/>
            <person name="Tunlid A."/>
            <person name="Henrissat B."/>
            <person name="Grigoriev I.V."/>
            <person name="Hibbett D.S."/>
            <person name="Martin F."/>
        </authorList>
    </citation>
    <scope>NUCLEOTIDE SEQUENCE [LARGE SCALE GENOMIC DNA]</scope>
    <source>
        <strain evidence="3">LaAM-08-1</strain>
    </source>
</reference>
<dbReference type="Proteomes" id="UP000054477">
    <property type="component" value="Unassembled WGS sequence"/>
</dbReference>
<dbReference type="Gene3D" id="1.50.10.20">
    <property type="match status" value="1"/>
</dbReference>
<evidence type="ECO:0000256" key="1">
    <source>
        <dbReference type="SAM" id="SignalP"/>
    </source>
</evidence>
<proteinExistence type="predicted"/>
<dbReference type="InterPro" id="IPR005198">
    <property type="entry name" value="Glyco_hydro_76"/>
</dbReference>
<reference evidence="2 3" key="1">
    <citation type="submission" date="2014-04" db="EMBL/GenBank/DDBJ databases">
        <authorList>
            <consortium name="DOE Joint Genome Institute"/>
            <person name="Kuo A."/>
            <person name="Kohler A."/>
            <person name="Nagy L.G."/>
            <person name="Floudas D."/>
            <person name="Copeland A."/>
            <person name="Barry K.W."/>
            <person name="Cichocki N."/>
            <person name="Veneault-Fourrey C."/>
            <person name="LaButti K."/>
            <person name="Lindquist E.A."/>
            <person name="Lipzen A."/>
            <person name="Lundell T."/>
            <person name="Morin E."/>
            <person name="Murat C."/>
            <person name="Sun H."/>
            <person name="Tunlid A."/>
            <person name="Henrissat B."/>
            <person name="Grigoriev I.V."/>
            <person name="Hibbett D.S."/>
            <person name="Martin F."/>
            <person name="Nordberg H.P."/>
            <person name="Cantor M.N."/>
            <person name="Hua S.X."/>
        </authorList>
    </citation>
    <scope>NUCLEOTIDE SEQUENCE [LARGE SCALE GENOMIC DNA]</scope>
    <source>
        <strain evidence="2 3">LaAM-08-1</strain>
    </source>
</reference>
<dbReference type="STRING" id="1095629.A0A0C9X777"/>
<protein>
    <recommendedName>
        <fullName evidence="4">Mannan endo-1,6-alpha-mannosidase</fullName>
    </recommendedName>
</protein>
<dbReference type="PANTHER" id="PTHR47791:SF2">
    <property type="entry name" value="ENDO MANNANASE, GH76 FAMILY (EUROFUNG)"/>
    <property type="match status" value="1"/>
</dbReference>
<evidence type="ECO:0000313" key="2">
    <source>
        <dbReference type="EMBL" id="KIJ92277.1"/>
    </source>
</evidence>
<dbReference type="EMBL" id="KN838922">
    <property type="protein sequence ID" value="KIJ92277.1"/>
    <property type="molecule type" value="Genomic_DNA"/>
</dbReference>
<keyword evidence="3" id="KW-1185">Reference proteome</keyword>
<accession>A0A0C9X777</accession>
<evidence type="ECO:0008006" key="4">
    <source>
        <dbReference type="Google" id="ProtNLM"/>
    </source>
</evidence>
<dbReference type="AlphaFoldDB" id="A0A0C9X777"/>
<dbReference type="InterPro" id="IPR053169">
    <property type="entry name" value="MUG_Protein"/>
</dbReference>